<evidence type="ECO:0000256" key="1">
    <source>
        <dbReference type="SAM" id="SignalP"/>
    </source>
</evidence>
<evidence type="ECO:0000313" key="3">
    <source>
        <dbReference type="EMBL" id="UVW35766.1"/>
    </source>
</evidence>
<dbReference type="Gene3D" id="1.10.530.10">
    <property type="match status" value="1"/>
</dbReference>
<keyword evidence="4" id="KW-1185">Reference proteome</keyword>
<dbReference type="Proteomes" id="UP001059934">
    <property type="component" value="Chromosome"/>
</dbReference>
<feature type="signal peptide" evidence="1">
    <location>
        <begin position="1"/>
        <end position="21"/>
    </location>
</feature>
<organism evidence="3 4">
    <name type="scientific">SAR92 clade bacterium H455</name>
    <dbReference type="NCBI Taxonomy" id="2974818"/>
    <lineage>
        <taxon>Bacteria</taxon>
        <taxon>Pseudomonadati</taxon>
        <taxon>Pseudomonadota</taxon>
        <taxon>Gammaproteobacteria</taxon>
        <taxon>Cellvibrionales</taxon>
        <taxon>Porticoccaceae</taxon>
        <taxon>SAR92 clade</taxon>
    </lineage>
</organism>
<proteinExistence type="predicted"/>
<accession>A0ABY5TRQ7</accession>
<dbReference type="InterPro" id="IPR023346">
    <property type="entry name" value="Lysozyme-like_dom_sf"/>
</dbReference>
<evidence type="ECO:0000259" key="2">
    <source>
        <dbReference type="Pfam" id="PF01464"/>
    </source>
</evidence>
<feature type="chain" id="PRO_5046761595" evidence="1">
    <location>
        <begin position="22"/>
        <end position="178"/>
    </location>
</feature>
<dbReference type="InterPro" id="IPR008258">
    <property type="entry name" value="Transglycosylase_SLT_dom_1"/>
</dbReference>
<protein>
    <submittedName>
        <fullName evidence="3">Transglycosylase SLT domain-containing protein</fullName>
    </submittedName>
</protein>
<keyword evidence="1" id="KW-0732">Signal</keyword>
<sequence length="178" mass="20443">MKPYYLYQCLAGLVVMQSVNASALESLPVAYHVVAKAYQVPVDILYAVALTESGRRYEASALPWPWALNIDGHSIYCQSKNEALLRIHQAIEQQQAIDIGLMQISWRWQQQRFTDAEQALIPLQNLKAGAAILREQFENTQDWWQAVGRYHDPGQDPKSLESAKHYRAKVRQRWTVAF</sequence>
<reference evidence="3" key="1">
    <citation type="submission" date="2022-08" db="EMBL/GenBank/DDBJ databases">
        <title>Catabolic pathway analysis in culturable SAR92 clade bacteria reveals their overlooked roles in DMSP degradation in coastal seas.</title>
        <authorList>
            <person name="He X."/>
            <person name="Zhang X."/>
            <person name="Zhang Y."/>
        </authorList>
    </citation>
    <scope>NUCLEOTIDE SEQUENCE</scope>
    <source>
        <strain evidence="3">H455</strain>
    </source>
</reference>
<dbReference type="SUPFAM" id="SSF53955">
    <property type="entry name" value="Lysozyme-like"/>
    <property type="match status" value="1"/>
</dbReference>
<name>A0ABY5TRQ7_9GAMM</name>
<dbReference type="Pfam" id="PF01464">
    <property type="entry name" value="SLT"/>
    <property type="match status" value="1"/>
</dbReference>
<dbReference type="EMBL" id="CP103416">
    <property type="protein sequence ID" value="UVW35766.1"/>
    <property type="molecule type" value="Genomic_DNA"/>
</dbReference>
<feature type="domain" description="Transglycosylase SLT" evidence="2">
    <location>
        <begin position="35"/>
        <end position="152"/>
    </location>
</feature>
<evidence type="ECO:0000313" key="4">
    <source>
        <dbReference type="Proteomes" id="UP001059934"/>
    </source>
</evidence>
<gene>
    <name evidence="3" type="ORF">NYF23_03925</name>
</gene>